<name>A0A1F6XNA1_9BACT</name>
<dbReference type="InterPro" id="IPR050570">
    <property type="entry name" value="Cell_wall_metabolism_enzyme"/>
</dbReference>
<dbReference type="InterPro" id="IPR011055">
    <property type="entry name" value="Dup_hybrid_motif"/>
</dbReference>
<dbReference type="AlphaFoldDB" id="A0A1F6XNA1"/>
<dbReference type="STRING" id="1801780.A2917_03200"/>
<proteinExistence type="predicted"/>
<feature type="signal peptide" evidence="1">
    <location>
        <begin position="1"/>
        <end position="27"/>
    </location>
</feature>
<dbReference type="Proteomes" id="UP000178104">
    <property type="component" value="Unassembled WGS sequence"/>
</dbReference>
<feature type="domain" description="M23ase beta-sheet core" evidence="2">
    <location>
        <begin position="178"/>
        <end position="275"/>
    </location>
</feature>
<reference evidence="3 4" key="1">
    <citation type="journal article" date="2016" name="Nat. Commun.">
        <title>Thousands of microbial genomes shed light on interconnected biogeochemical processes in an aquifer system.</title>
        <authorList>
            <person name="Anantharaman K."/>
            <person name="Brown C.T."/>
            <person name="Hug L.A."/>
            <person name="Sharon I."/>
            <person name="Castelle C.J."/>
            <person name="Probst A.J."/>
            <person name="Thomas B.C."/>
            <person name="Singh A."/>
            <person name="Wilkins M.J."/>
            <person name="Karaoz U."/>
            <person name="Brodie E.L."/>
            <person name="Williams K.H."/>
            <person name="Hubbard S.S."/>
            <person name="Banfield J.F."/>
        </authorList>
    </citation>
    <scope>NUCLEOTIDE SEQUENCE [LARGE SCALE GENOMIC DNA]</scope>
</reference>
<evidence type="ECO:0000313" key="3">
    <source>
        <dbReference type="EMBL" id="OGI95531.1"/>
    </source>
</evidence>
<dbReference type="GO" id="GO:0004222">
    <property type="term" value="F:metalloendopeptidase activity"/>
    <property type="evidence" value="ECO:0007669"/>
    <property type="project" value="TreeGrafter"/>
</dbReference>
<dbReference type="PANTHER" id="PTHR21666">
    <property type="entry name" value="PEPTIDASE-RELATED"/>
    <property type="match status" value="1"/>
</dbReference>
<evidence type="ECO:0000313" key="4">
    <source>
        <dbReference type="Proteomes" id="UP000178104"/>
    </source>
</evidence>
<feature type="chain" id="PRO_5009527439" description="M23ase beta-sheet core domain-containing protein" evidence="1">
    <location>
        <begin position="28"/>
        <end position="286"/>
    </location>
</feature>
<dbReference type="Pfam" id="PF01551">
    <property type="entry name" value="Peptidase_M23"/>
    <property type="match status" value="1"/>
</dbReference>
<dbReference type="CDD" id="cd12797">
    <property type="entry name" value="M23_peptidase"/>
    <property type="match status" value="1"/>
</dbReference>
<dbReference type="Gene3D" id="2.70.70.10">
    <property type="entry name" value="Glucose Permease (Domain IIA)"/>
    <property type="match status" value="1"/>
</dbReference>
<organism evidence="3 4">
    <name type="scientific">Candidatus Nomurabacteria bacterium RIFCSPLOWO2_01_FULL_42_17</name>
    <dbReference type="NCBI Taxonomy" id="1801780"/>
    <lineage>
        <taxon>Bacteria</taxon>
        <taxon>Candidatus Nomuraibacteriota</taxon>
    </lineage>
</organism>
<protein>
    <recommendedName>
        <fullName evidence="2">M23ase beta-sheet core domain-containing protein</fullName>
    </recommendedName>
</protein>
<dbReference type="EMBL" id="MFVE01000005">
    <property type="protein sequence ID" value="OGI95531.1"/>
    <property type="molecule type" value="Genomic_DNA"/>
</dbReference>
<keyword evidence="1" id="KW-0732">Signal</keyword>
<evidence type="ECO:0000256" key="1">
    <source>
        <dbReference type="SAM" id="SignalP"/>
    </source>
</evidence>
<dbReference type="PANTHER" id="PTHR21666:SF270">
    <property type="entry name" value="MUREIN HYDROLASE ACTIVATOR ENVC"/>
    <property type="match status" value="1"/>
</dbReference>
<evidence type="ECO:0000259" key="2">
    <source>
        <dbReference type="Pfam" id="PF01551"/>
    </source>
</evidence>
<accession>A0A1F6XNA1</accession>
<gene>
    <name evidence="3" type="ORF">A2917_03200</name>
</gene>
<sequence>MSDVKIKNFFFIIFLLFLFGFSRGASAAALAVKQGEVLLYPIYFPATTSVLFGGVKMPVFDYNGQKYALVAADVNKKPGNYNLRVKEGEQELAKRVIQIKTGTQPKVMMKRAYKFTTLPKEKQAEVLEDKAPLVALLSKATAEAKPKLWQSIFRNPLDTMTTTSPYGYTRIYTNHSTTHHGEDLRAKIGTPVYAISDGIVLWGEGKPLYLEGPTVVIDHGDGIISKYLHLSRVLAQAESKVKAGDIIGYSGDQGADVQGAHLHFAIKVGNVSVSPLQFIKEFQKLK</sequence>
<dbReference type="InterPro" id="IPR016047">
    <property type="entry name" value="M23ase_b-sheet_dom"/>
</dbReference>
<comment type="caution">
    <text evidence="3">The sequence shown here is derived from an EMBL/GenBank/DDBJ whole genome shotgun (WGS) entry which is preliminary data.</text>
</comment>
<dbReference type="SUPFAM" id="SSF51261">
    <property type="entry name" value="Duplicated hybrid motif"/>
    <property type="match status" value="1"/>
</dbReference>